<evidence type="ECO:0000256" key="2">
    <source>
        <dbReference type="SAM" id="Phobius"/>
    </source>
</evidence>
<dbReference type="EMBL" id="OZ020104">
    <property type="protein sequence ID" value="CAK9278602.1"/>
    <property type="molecule type" value="Genomic_DNA"/>
</dbReference>
<proteinExistence type="predicted"/>
<dbReference type="Proteomes" id="UP001497444">
    <property type="component" value="Chromosome 9"/>
</dbReference>
<keyword evidence="2" id="KW-0472">Membrane</keyword>
<dbReference type="PANTHER" id="PTHR33985:SF29">
    <property type="entry name" value="FAS1 DOMAIN-CONTAINING PROTEIN"/>
    <property type="match status" value="1"/>
</dbReference>
<organism evidence="4 5">
    <name type="scientific">Sphagnum jensenii</name>
    <dbReference type="NCBI Taxonomy" id="128206"/>
    <lineage>
        <taxon>Eukaryota</taxon>
        <taxon>Viridiplantae</taxon>
        <taxon>Streptophyta</taxon>
        <taxon>Embryophyta</taxon>
        <taxon>Bryophyta</taxon>
        <taxon>Sphagnophytina</taxon>
        <taxon>Sphagnopsida</taxon>
        <taxon>Sphagnales</taxon>
        <taxon>Sphagnaceae</taxon>
        <taxon>Sphagnum</taxon>
    </lineage>
</organism>
<gene>
    <name evidence="4" type="ORF">CSSPJE1EN1_LOCUS24080</name>
</gene>
<keyword evidence="5" id="KW-1185">Reference proteome</keyword>
<dbReference type="PANTHER" id="PTHR33985">
    <property type="entry name" value="OS02G0491300 PROTEIN-RELATED"/>
    <property type="match status" value="1"/>
</dbReference>
<sequence>MAEMLLCTEGKRVQFFFSSCILLCCIFGRAPRPVLSLVQEHQQQPRALFVVNAPPTPPQAPVPVTAPAPAPVLTLSEKVVNALRAAGHYGAISGVLEGLPDIDQVIQPGTTFFAPDDVVSAGLPYNSSGDMMQLLSYHTANQSYTFQDLLGLKVGDRIATISPGISILVESVGQNDYQLDNAIIVNPDLYTNNSVAVHGINAIFFTQFYNTATLGPVPAPPATTGVAPAAAAASSSPKSSSSTTPTAKSHKATPNAAGGLTRASYSSASGACIATVQLLIAILMLLFPL</sequence>
<accession>A0ABP0XHI4</accession>
<evidence type="ECO:0000313" key="5">
    <source>
        <dbReference type="Proteomes" id="UP001497444"/>
    </source>
</evidence>
<dbReference type="SUPFAM" id="SSF82153">
    <property type="entry name" value="FAS1 domain"/>
    <property type="match status" value="1"/>
</dbReference>
<dbReference type="InterPro" id="IPR036378">
    <property type="entry name" value="FAS1_dom_sf"/>
</dbReference>
<name>A0ABP0XHI4_9BRYO</name>
<dbReference type="InterPro" id="IPR000782">
    <property type="entry name" value="FAS1_domain"/>
</dbReference>
<protein>
    <recommendedName>
        <fullName evidence="3">FAS1 domain-containing protein</fullName>
    </recommendedName>
</protein>
<dbReference type="InterPro" id="IPR052806">
    <property type="entry name" value="Fasciclin-like_AGP"/>
</dbReference>
<feature type="transmembrane region" description="Helical" evidence="2">
    <location>
        <begin position="268"/>
        <end position="287"/>
    </location>
</feature>
<dbReference type="Gene3D" id="2.30.180.10">
    <property type="entry name" value="FAS1 domain"/>
    <property type="match status" value="1"/>
</dbReference>
<evidence type="ECO:0000313" key="4">
    <source>
        <dbReference type="EMBL" id="CAK9278602.1"/>
    </source>
</evidence>
<dbReference type="PROSITE" id="PS50213">
    <property type="entry name" value="FAS1"/>
    <property type="match status" value="1"/>
</dbReference>
<feature type="compositionally biased region" description="Low complexity" evidence="1">
    <location>
        <begin position="228"/>
        <end position="247"/>
    </location>
</feature>
<feature type="domain" description="FAS1" evidence="3">
    <location>
        <begin position="76"/>
        <end position="204"/>
    </location>
</feature>
<keyword evidence="2" id="KW-0812">Transmembrane</keyword>
<dbReference type="Pfam" id="PF02469">
    <property type="entry name" value="Fasciclin"/>
    <property type="match status" value="1"/>
</dbReference>
<feature type="region of interest" description="Disordered" evidence="1">
    <location>
        <begin position="228"/>
        <end position="255"/>
    </location>
</feature>
<keyword evidence="2" id="KW-1133">Transmembrane helix</keyword>
<evidence type="ECO:0000259" key="3">
    <source>
        <dbReference type="PROSITE" id="PS50213"/>
    </source>
</evidence>
<dbReference type="SMART" id="SM00554">
    <property type="entry name" value="FAS1"/>
    <property type="match status" value="1"/>
</dbReference>
<reference evidence="4" key="1">
    <citation type="submission" date="2024-02" db="EMBL/GenBank/DDBJ databases">
        <authorList>
            <consortium name="ELIXIR-Norway"/>
            <consortium name="Elixir Norway"/>
        </authorList>
    </citation>
    <scope>NUCLEOTIDE SEQUENCE</scope>
</reference>
<evidence type="ECO:0000256" key="1">
    <source>
        <dbReference type="SAM" id="MobiDB-lite"/>
    </source>
</evidence>